<evidence type="ECO:0000313" key="2">
    <source>
        <dbReference type="Proteomes" id="UP000000662"/>
    </source>
</evidence>
<organism evidence="1 2">
    <name type="scientific">Burkholderia ambifaria (strain ATCC BAA-244 / DSM 16087 / CCUG 44356 / LMG 19182 / AMMD)</name>
    <name type="common">Burkholderia cepacia (strain AMMD)</name>
    <dbReference type="NCBI Taxonomy" id="339670"/>
    <lineage>
        <taxon>Bacteria</taxon>
        <taxon>Pseudomonadati</taxon>
        <taxon>Pseudomonadota</taxon>
        <taxon>Betaproteobacteria</taxon>
        <taxon>Burkholderiales</taxon>
        <taxon>Burkholderiaceae</taxon>
        <taxon>Burkholderia</taxon>
        <taxon>Burkholderia cepacia complex</taxon>
    </lineage>
</organism>
<dbReference type="Proteomes" id="UP000000662">
    <property type="component" value="Chromosome 1"/>
</dbReference>
<gene>
    <name evidence="1" type="ordered locus">Bamb_3153</name>
</gene>
<keyword evidence="2" id="KW-1185">Reference proteome</keyword>
<dbReference type="KEGG" id="bam:Bamb_3153"/>
<dbReference type="AlphaFoldDB" id="Q0BAW4"/>
<reference evidence="1" key="1">
    <citation type="submission" date="2009-01" db="EMBL/GenBank/DDBJ databases">
        <title>Complete sequence of Chromosome 1 of Burkholderia cepacia AMMD.</title>
        <authorList>
            <consortium name="US DOE Joint Genome Institute"/>
            <person name="Copeland A."/>
            <person name="Lucas S."/>
            <person name="Lapidus A."/>
            <person name="Barry K."/>
            <person name="Detter J.C."/>
            <person name="Glavina del Rio T."/>
            <person name="Hammon N."/>
            <person name="Israni S."/>
            <person name="Pitluck S."/>
            <person name="Bruce D."/>
            <person name="Chain P."/>
            <person name="Malfatti S."/>
            <person name="Shin M."/>
            <person name="Vergez L."/>
            <person name="Schmutz J."/>
            <person name="Larimer F."/>
            <person name="Land M."/>
            <person name="Hauser L."/>
            <person name="Kyrpides N."/>
            <person name="Kim E."/>
            <person name="Parke J."/>
            <person name="Coenye T."/>
            <person name="Konstantinidis K."/>
            <person name="Ramette A."/>
            <person name="Tiedje J."/>
            <person name="Richardson P."/>
        </authorList>
    </citation>
    <scope>NUCLEOTIDE SEQUENCE [LARGE SCALE GENOMIC DNA]</scope>
    <source>
        <strain evidence="1">AMMD</strain>
    </source>
</reference>
<proteinExistence type="predicted"/>
<name>Q0BAW4_BURCM</name>
<evidence type="ECO:0000313" key="1">
    <source>
        <dbReference type="EMBL" id="ABI88709.1"/>
    </source>
</evidence>
<sequence length="96" mass="10881">MSYLSPLAESSHRYGLSKPMRVEERFTKGKGSYEQVVSCRVERLDQHLVRGIGNCTWALEIVALREIENCGSRRACRCLHGVCVRGRSRRGRSGAR</sequence>
<protein>
    <submittedName>
        <fullName evidence="1">Uncharacterized protein</fullName>
    </submittedName>
</protein>
<dbReference type="EMBL" id="CP000440">
    <property type="protein sequence ID" value="ABI88709.1"/>
    <property type="molecule type" value="Genomic_DNA"/>
</dbReference>
<accession>Q0BAW4</accession>